<reference evidence="1" key="1">
    <citation type="submission" date="2019-06" db="EMBL/GenBank/DDBJ databases">
        <authorList>
            <person name="Zheng W."/>
        </authorList>
    </citation>
    <scope>NUCLEOTIDE SEQUENCE</scope>
    <source>
        <strain evidence="1">QDHG01</strain>
    </source>
</reference>
<evidence type="ECO:0000313" key="2">
    <source>
        <dbReference type="Proteomes" id="UP000785679"/>
    </source>
</evidence>
<dbReference type="EMBL" id="RRYP01014009">
    <property type="protein sequence ID" value="TNV76205.1"/>
    <property type="molecule type" value="Genomic_DNA"/>
</dbReference>
<protein>
    <submittedName>
        <fullName evidence="1">Uncharacterized protein</fullName>
    </submittedName>
</protein>
<sequence>MTSFSLHIRLGEVFGEQQPTQERRNPIKVTINTSYTCMRLMTLSSNLEGRPTLWMGLYATPRAKQRNIDLRFLRQKYAKLQSRKGKIQNSFFKSNQLIA</sequence>
<gene>
    <name evidence="1" type="ORF">FGO68_gene9186</name>
</gene>
<comment type="caution">
    <text evidence="1">The sequence shown here is derived from an EMBL/GenBank/DDBJ whole genome shotgun (WGS) entry which is preliminary data.</text>
</comment>
<name>A0A8J8SZD2_HALGN</name>
<dbReference type="AlphaFoldDB" id="A0A8J8SZD2"/>
<organism evidence="1 2">
    <name type="scientific">Halteria grandinella</name>
    <dbReference type="NCBI Taxonomy" id="5974"/>
    <lineage>
        <taxon>Eukaryota</taxon>
        <taxon>Sar</taxon>
        <taxon>Alveolata</taxon>
        <taxon>Ciliophora</taxon>
        <taxon>Intramacronucleata</taxon>
        <taxon>Spirotrichea</taxon>
        <taxon>Stichotrichia</taxon>
        <taxon>Sporadotrichida</taxon>
        <taxon>Halteriidae</taxon>
        <taxon>Halteria</taxon>
    </lineage>
</organism>
<keyword evidence="2" id="KW-1185">Reference proteome</keyword>
<evidence type="ECO:0000313" key="1">
    <source>
        <dbReference type="EMBL" id="TNV76205.1"/>
    </source>
</evidence>
<dbReference type="Proteomes" id="UP000785679">
    <property type="component" value="Unassembled WGS sequence"/>
</dbReference>
<proteinExistence type="predicted"/>
<accession>A0A8J8SZD2</accession>